<gene>
    <name evidence="2" type="ORF">OH76DRAFT_236</name>
</gene>
<protein>
    <recommendedName>
        <fullName evidence="1">F-box domain-containing protein</fullName>
    </recommendedName>
</protein>
<dbReference type="STRING" id="139420.A0A371DWN5"/>
<dbReference type="InterPro" id="IPR001810">
    <property type="entry name" value="F-box_dom"/>
</dbReference>
<evidence type="ECO:0000313" key="3">
    <source>
        <dbReference type="Proteomes" id="UP000256964"/>
    </source>
</evidence>
<feature type="domain" description="F-box" evidence="1">
    <location>
        <begin position="4"/>
        <end position="34"/>
    </location>
</feature>
<dbReference type="SUPFAM" id="SSF81383">
    <property type="entry name" value="F-box domain"/>
    <property type="match status" value="1"/>
</dbReference>
<dbReference type="AlphaFoldDB" id="A0A371DWN5"/>
<proteinExistence type="predicted"/>
<dbReference type="CDD" id="cd09917">
    <property type="entry name" value="F-box_SF"/>
    <property type="match status" value="1"/>
</dbReference>
<evidence type="ECO:0000259" key="1">
    <source>
        <dbReference type="Pfam" id="PF00646"/>
    </source>
</evidence>
<accession>A0A371DWN5</accession>
<name>A0A371DWN5_9APHY</name>
<dbReference type="OrthoDB" id="2736077at2759"/>
<reference evidence="2 3" key="1">
    <citation type="journal article" date="2018" name="Biotechnol. Biofuels">
        <title>Integrative visual omics of the white-rot fungus Polyporus brumalis exposes the biotechnological potential of its oxidative enzymes for delignifying raw plant biomass.</title>
        <authorList>
            <person name="Miyauchi S."/>
            <person name="Rancon A."/>
            <person name="Drula E."/>
            <person name="Hage H."/>
            <person name="Chaduli D."/>
            <person name="Favel A."/>
            <person name="Grisel S."/>
            <person name="Henrissat B."/>
            <person name="Herpoel-Gimbert I."/>
            <person name="Ruiz-Duenas F.J."/>
            <person name="Chevret D."/>
            <person name="Hainaut M."/>
            <person name="Lin J."/>
            <person name="Wang M."/>
            <person name="Pangilinan J."/>
            <person name="Lipzen A."/>
            <person name="Lesage-Meessen L."/>
            <person name="Navarro D."/>
            <person name="Riley R."/>
            <person name="Grigoriev I.V."/>
            <person name="Zhou S."/>
            <person name="Raouche S."/>
            <person name="Rosso M.N."/>
        </authorList>
    </citation>
    <scope>NUCLEOTIDE SEQUENCE [LARGE SCALE GENOMIC DNA]</scope>
    <source>
        <strain evidence="2 3">BRFM 1820</strain>
    </source>
</reference>
<dbReference type="Proteomes" id="UP000256964">
    <property type="component" value="Unassembled WGS sequence"/>
</dbReference>
<dbReference type="SUPFAM" id="SSF52047">
    <property type="entry name" value="RNI-like"/>
    <property type="match status" value="1"/>
</dbReference>
<dbReference type="InterPro" id="IPR036047">
    <property type="entry name" value="F-box-like_dom_sf"/>
</dbReference>
<evidence type="ECO:0000313" key="2">
    <source>
        <dbReference type="EMBL" id="RDX56925.1"/>
    </source>
</evidence>
<dbReference type="Gene3D" id="3.80.10.10">
    <property type="entry name" value="Ribonuclease Inhibitor"/>
    <property type="match status" value="1"/>
</dbReference>
<dbReference type="EMBL" id="KZ857379">
    <property type="protein sequence ID" value="RDX56925.1"/>
    <property type="molecule type" value="Genomic_DNA"/>
</dbReference>
<dbReference type="Pfam" id="PF00646">
    <property type="entry name" value="F-box"/>
    <property type="match status" value="1"/>
</dbReference>
<organism evidence="2 3">
    <name type="scientific">Lentinus brumalis</name>
    <dbReference type="NCBI Taxonomy" id="2498619"/>
    <lineage>
        <taxon>Eukaryota</taxon>
        <taxon>Fungi</taxon>
        <taxon>Dikarya</taxon>
        <taxon>Basidiomycota</taxon>
        <taxon>Agaricomycotina</taxon>
        <taxon>Agaricomycetes</taxon>
        <taxon>Polyporales</taxon>
        <taxon>Polyporaceae</taxon>
        <taxon>Lentinus</taxon>
    </lineage>
</organism>
<sequence>MHLDSLADDVILEICSYLCGRDALNLSRVSRRLYPFAIARVAPFVHFQDTDRLRRSCDYLLPRHAQYLLALVIGGDFGDDHDDDYWPDGLDLVANLLRAAPNLRDLALAGYHDYRTLRPCISDSLLSMRALLRVRFSSIYDATLAKIRLPVTVEHLALSFRATPTAALERREEALPSLLHVVESLPGLHTLELEHFTPQAPWTPELPAVYPLLPRLRSLRLYHSNIASLSIVHLCPNLSRLFLLLDEQPHSAEYLVGPQWNHLRSLIVGNIIDFVPIHGLVSGVDELEILEELYMRDTPRMTTESRCDDDDRVDRPWAYQPWLTEVLRIAHPARLSASVFVGQGGLAPLWHHNLNSSLRVRQLDLRINLQKFAQDSDNLQDGWIEQFAEAFRGVPLFGIRIFIPKLRFLLPGDEDREAIRSRSVLALPQRLLGAVPTLRRIAIADVSSQVPSCHVERDADHMRWWQWDGAPMGSQGNRWAVYDDETRRPSFESFKTWIKWNISHAERSGDVLLSLEPEADGCGGDGRDWYCIE</sequence>
<keyword evidence="3" id="KW-1185">Reference proteome</keyword>
<dbReference type="InterPro" id="IPR032675">
    <property type="entry name" value="LRR_dom_sf"/>
</dbReference>